<protein>
    <submittedName>
        <fullName evidence="6">Cathepsin L2</fullName>
    </submittedName>
</protein>
<dbReference type="GO" id="GO:0006508">
    <property type="term" value="P:proteolysis"/>
    <property type="evidence" value="ECO:0007669"/>
    <property type="project" value="InterPro"/>
</dbReference>
<dbReference type="SUPFAM" id="SSF54001">
    <property type="entry name" value="Cysteine proteinases"/>
    <property type="match status" value="1"/>
</dbReference>
<dbReference type="SMART" id="SM00848">
    <property type="entry name" value="Inhibitor_I29"/>
    <property type="match status" value="1"/>
</dbReference>
<dbReference type="RefSeq" id="YP_010782536.1">
    <property type="nucleotide sequence ID" value="NC_075039.1"/>
</dbReference>
<name>A0A6N1NXL8_9VIRU</name>
<feature type="domain" description="Peptidase C1A papain C-terminal" evidence="4">
    <location>
        <begin position="102"/>
        <end position="326"/>
    </location>
</feature>
<evidence type="ECO:0000313" key="6">
    <source>
        <dbReference type="EMBL" id="QKU35853.1"/>
    </source>
</evidence>
<dbReference type="GO" id="GO:0008234">
    <property type="term" value="F:cysteine-type peptidase activity"/>
    <property type="evidence" value="ECO:0007669"/>
    <property type="project" value="InterPro"/>
</dbReference>
<dbReference type="FunFam" id="3.90.70.10:FF:000109">
    <property type="entry name" value="Cysteine protease"/>
    <property type="match status" value="1"/>
</dbReference>
<dbReference type="PRINTS" id="PR00705">
    <property type="entry name" value="PAPAIN"/>
</dbReference>
<accession>A0A6N1NXL8</accession>
<feature type="domain" description="Cathepsin propeptide inhibitor" evidence="5">
    <location>
        <begin position="19"/>
        <end position="75"/>
    </location>
</feature>
<evidence type="ECO:0000256" key="2">
    <source>
        <dbReference type="ARBA" id="ARBA00023145"/>
    </source>
</evidence>
<dbReference type="CDD" id="cd02248">
    <property type="entry name" value="Peptidase_C1A"/>
    <property type="match status" value="1"/>
</dbReference>
<dbReference type="InterPro" id="IPR000169">
    <property type="entry name" value="Pept_cys_AS"/>
</dbReference>
<dbReference type="KEGG" id="vg:80519300"/>
<dbReference type="PROSITE" id="PS00639">
    <property type="entry name" value="THIOL_PROTEASE_HIS"/>
    <property type="match status" value="1"/>
</dbReference>
<organism evidence="6">
    <name type="scientific">Tupanvirus soda lake</name>
    <dbReference type="NCBI Taxonomy" id="2126985"/>
    <lineage>
        <taxon>Viruses</taxon>
        <taxon>Varidnaviria</taxon>
        <taxon>Bamfordvirae</taxon>
        <taxon>Nucleocytoviricota</taxon>
        <taxon>Megaviricetes</taxon>
        <taxon>Imitervirales</taxon>
        <taxon>Mimiviridae</taxon>
        <taxon>Megamimivirinae</taxon>
        <taxon>Tupanvirus</taxon>
        <taxon>Tupanvirus salinum</taxon>
    </lineage>
</organism>
<dbReference type="InterPro" id="IPR013128">
    <property type="entry name" value="Peptidase_C1A"/>
</dbReference>
<evidence type="ECO:0000256" key="1">
    <source>
        <dbReference type="ARBA" id="ARBA00008455"/>
    </source>
</evidence>
<dbReference type="InterPro" id="IPR039417">
    <property type="entry name" value="Peptidase_C1A_papain-like"/>
</dbReference>
<dbReference type="InterPro" id="IPR013201">
    <property type="entry name" value="Prot_inhib_I29"/>
</dbReference>
<dbReference type="PROSITE" id="PS00139">
    <property type="entry name" value="THIOL_PROTEASE_CYS"/>
    <property type="match status" value="1"/>
</dbReference>
<dbReference type="SMART" id="SM00645">
    <property type="entry name" value="Pept_C1"/>
    <property type="match status" value="1"/>
</dbReference>
<dbReference type="InterPro" id="IPR038765">
    <property type="entry name" value="Papain-like_cys_pep_sf"/>
</dbReference>
<dbReference type="InterPro" id="IPR025660">
    <property type="entry name" value="Pept_his_AS"/>
</dbReference>
<dbReference type="Gene3D" id="3.90.70.10">
    <property type="entry name" value="Cysteine proteinases"/>
    <property type="match status" value="1"/>
</dbReference>
<dbReference type="PANTHER" id="PTHR12411">
    <property type="entry name" value="CYSTEINE PROTEASE FAMILY C1-RELATED"/>
    <property type="match status" value="1"/>
</dbReference>
<reference evidence="6" key="1">
    <citation type="submission" date="2017-01" db="EMBL/GenBank/DDBJ databases">
        <authorList>
            <person name="Assis F.L."/>
            <person name="Abrahao J.S."/>
            <person name="Silva L."/>
            <person name="Khalil J.B."/>
            <person name="Rodrigues R."/>
            <person name="Silva L.S."/>
            <person name="Arantes T."/>
            <person name="Boratto P."/>
            <person name="Andrade M."/>
            <person name="Kroon E.G."/>
            <person name="Ribeiro B."/>
            <person name="Bergier I."/>
            <person name="Seligmann H."/>
            <person name="Ghigo E."/>
            <person name="Colson P."/>
            <person name="Levasseur A."/>
            <person name="Raoult D."/>
            <person name="Scola B.L."/>
        </authorList>
    </citation>
    <scope>NUCLEOTIDE SEQUENCE</scope>
    <source>
        <strain evidence="6">Soda lake</strain>
    </source>
</reference>
<reference evidence="6" key="2">
    <citation type="journal article" date="2018" name="Nat. Commun.">
        <title>Tailed giant Tupanvirus possesses the most complete translational apparatus of the known virosphere.</title>
        <authorList>
            <person name="Abrahao J."/>
            <person name="Silva L."/>
            <person name="Silva L.S."/>
            <person name="Khalil J.Y.B."/>
            <person name="Rodrigues R."/>
            <person name="Arantes T."/>
            <person name="Assis F."/>
            <person name="Boratto P."/>
            <person name="Andrade M."/>
            <person name="Kroon E.G."/>
            <person name="Ribeiro B."/>
            <person name="Bergier I."/>
            <person name="Seligmann H."/>
            <person name="Ghigo E."/>
            <person name="Colson P."/>
            <person name="Levasseur A."/>
            <person name="Kroemer G."/>
            <person name="Raoult D."/>
            <person name="La Scola B."/>
        </authorList>
    </citation>
    <scope>NUCLEOTIDE SEQUENCE [LARGE SCALE GENOMIC DNA]</scope>
    <source>
        <strain evidence="6">Soda lake</strain>
    </source>
</reference>
<keyword evidence="2" id="KW-0865">Zymogen</keyword>
<comment type="similarity">
    <text evidence="1">Belongs to the peptidase C1 family.</text>
</comment>
<keyword evidence="3" id="KW-1015">Disulfide bond</keyword>
<dbReference type="InterPro" id="IPR000668">
    <property type="entry name" value="Peptidase_C1A_C"/>
</dbReference>
<evidence type="ECO:0000259" key="4">
    <source>
        <dbReference type="SMART" id="SM00645"/>
    </source>
</evidence>
<dbReference type="Pfam" id="PF00112">
    <property type="entry name" value="Peptidase_C1"/>
    <property type="match status" value="1"/>
</dbReference>
<evidence type="ECO:0000256" key="3">
    <source>
        <dbReference type="ARBA" id="ARBA00023157"/>
    </source>
</evidence>
<dbReference type="GeneID" id="80519300"/>
<evidence type="ECO:0000259" key="5">
    <source>
        <dbReference type="SMART" id="SM00848"/>
    </source>
</evidence>
<dbReference type="Pfam" id="PF08246">
    <property type="entry name" value="Inhibitor_I29"/>
    <property type="match status" value="1"/>
</dbReference>
<sequence>MSRLFIFIIVICSVNALTFDHWVVIHKREYKSIDEKILRQNIWKTNYIHVQTQNALNMDYQLEMNQFGDLTFEEFLEMHTGFIQSDTIKINNNNQLHFNSILPKYVNWTEKGVVTPVKNQYQCGSCWAFSTTGVVESMHAIKTGKLVSLSEENLIDCSFDYGNMGCAGGLPSQALDYIIANNGIDTEESYPLISITMFDCMVQEMCPCYFNRSTVGAKVNGYNHIISGNETNLQYVLSYIGPVSVAIDATNDLQFYKSGVFSDKKCSSSNLNHAVLAVGFGSTVDGREYYIVKNSWGGDWGINGYFLLAKNQNNMCGIATEAVYTY</sequence>
<proteinExistence type="inferred from homology"/>
<dbReference type="EMBL" id="KY523104">
    <property type="protein sequence ID" value="QKU35853.1"/>
    <property type="molecule type" value="Genomic_DNA"/>
</dbReference>